<feature type="transmembrane region" description="Helical" evidence="6">
    <location>
        <begin position="131"/>
        <end position="152"/>
    </location>
</feature>
<dbReference type="Pfam" id="PF03239">
    <property type="entry name" value="FTR1"/>
    <property type="match status" value="2"/>
</dbReference>
<dbReference type="EMBL" id="BNBT01000036">
    <property type="protein sequence ID" value="GHE58558.1"/>
    <property type="molecule type" value="Genomic_DNA"/>
</dbReference>
<comment type="caution">
    <text evidence="7">The sequence shown here is derived from an EMBL/GenBank/DDBJ whole genome shotgun (WGS) entry which is preliminary data.</text>
</comment>
<accession>A0A918ZKX5</accession>
<keyword evidence="5 6" id="KW-0472">Membrane</keyword>
<evidence type="ECO:0000256" key="6">
    <source>
        <dbReference type="SAM" id="Phobius"/>
    </source>
</evidence>
<comment type="similarity">
    <text evidence="2">Belongs to the oxidase-dependent Fe transporter (OFeT) (TC 9.A.10.1) family.</text>
</comment>
<proteinExistence type="inferred from homology"/>
<feature type="transmembrane region" description="Helical" evidence="6">
    <location>
        <begin position="70"/>
        <end position="88"/>
    </location>
</feature>
<evidence type="ECO:0000256" key="4">
    <source>
        <dbReference type="ARBA" id="ARBA00022989"/>
    </source>
</evidence>
<evidence type="ECO:0000256" key="3">
    <source>
        <dbReference type="ARBA" id="ARBA00022692"/>
    </source>
</evidence>
<organism evidence="7 8">
    <name type="scientific">Streptomyces longispororuber</name>
    <dbReference type="NCBI Taxonomy" id="68230"/>
    <lineage>
        <taxon>Bacteria</taxon>
        <taxon>Bacillati</taxon>
        <taxon>Actinomycetota</taxon>
        <taxon>Actinomycetes</taxon>
        <taxon>Kitasatosporales</taxon>
        <taxon>Streptomycetaceae</taxon>
        <taxon>Streptomyces</taxon>
    </lineage>
</organism>
<reference evidence="7" key="1">
    <citation type="journal article" date="2014" name="Int. J. Syst. Evol. Microbiol.">
        <title>Complete genome sequence of Corynebacterium casei LMG S-19264T (=DSM 44701T), isolated from a smear-ripened cheese.</title>
        <authorList>
            <consortium name="US DOE Joint Genome Institute (JGI-PGF)"/>
            <person name="Walter F."/>
            <person name="Albersmeier A."/>
            <person name="Kalinowski J."/>
            <person name="Ruckert C."/>
        </authorList>
    </citation>
    <scope>NUCLEOTIDE SEQUENCE</scope>
    <source>
        <strain evidence="7">JCM 4784</strain>
    </source>
</reference>
<dbReference type="PANTHER" id="PTHR31632:SF2">
    <property type="entry name" value="PLASMA MEMBRANE IRON PERMEASE"/>
    <property type="match status" value="1"/>
</dbReference>
<feature type="transmembrane region" description="Helical" evidence="6">
    <location>
        <begin position="36"/>
        <end position="58"/>
    </location>
</feature>
<evidence type="ECO:0000256" key="5">
    <source>
        <dbReference type="ARBA" id="ARBA00023136"/>
    </source>
</evidence>
<dbReference type="RefSeq" id="WP_190136394.1">
    <property type="nucleotide sequence ID" value="NZ_BNBT01000036.1"/>
</dbReference>
<evidence type="ECO:0000313" key="8">
    <source>
        <dbReference type="Proteomes" id="UP000608024"/>
    </source>
</evidence>
<dbReference type="GO" id="GO:0033573">
    <property type="term" value="C:high-affinity iron permease complex"/>
    <property type="evidence" value="ECO:0007669"/>
    <property type="project" value="InterPro"/>
</dbReference>
<comment type="subcellular location">
    <subcellularLocation>
        <location evidence="1">Membrane</location>
        <topology evidence="1">Multi-pass membrane protein</topology>
    </subcellularLocation>
</comment>
<dbReference type="GO" id="GO:0015093">
    <property type="term" value="F:ferrous iron transmembrane transporter activity"/>
    <property type="evidence" value="ECO:0007669"/>
    <property type="project" value="TreeGrafter"/>
</dbReference>
<dbReference type="AlphaFoldDB" id="A0A918ZKX5"/>
<dbReference type="PANTHER" id="PTHR31632">
    <property type="entry name" value="IRON TRANSPORTER FTH1"/>
    <property type="match status" value="1"/>
</dbReference>
<name>A0A918ZKX5_9ACTN</name>
<evidence type="ECO:0000313" key="7">
    <source>
        <dbReference type="EMBL" id="GHE58558.1"/>
    </source>
</evidence>
<evidence type="ECO:0000256" key="2">
    <source>
        <dbReference type="ARBA" id="ARBA00008333"/>
    </source>
</evidence>
<dbReference type="InterPro" id="IPR004923">
    <property type="entry name" value="FTR1/Fip1/EfeU"/>
</dbReference>
<feature type="transmembrane region" description="Helical" evidence="6">
    <location>
        <begin position="158"/>
        <end position="176"/>
    </location>
</feature>
<keyword evidence="4 6" id="KW-1133">Transmembrane helix</keyword>
<reference evidence="7" key="2">
    <citation type="submission" date="2020-09" db="EMBL/GenBank/DDBJ databases">
        <authorList>
            <person name="Sun Q."/>
            <person name="Ohkuma M."/>
        </authorList>
    </citation>
    <scope>NUCLEOTIDE SEQUENCE</scope>
    <source>
        <strain evidence="7">JCM 4784</strain>
    </source>
</reference>
<sequence>MWGTYVTGLRGGLEAAVAVGLLLAYAAVARRRDARGPVAAGAGAAGALCLGFGCAFTFGSRELTYLAHETLGGVLSVLAAGALTWLVVRARRDAAPWAAAAFLGVAREGLVTSESLWESVRAAREGTGAPSAGLLLGLLTAAVLAALLARGAARLPGAWAGVPLALVAAGGLASGVRHLQEAGRVGGLETRAFDVVAAVPPDSWYGALLQGVCGFQPGPTALQAAVWALYLVPVLVLARSRMLAPDGPPVGFGPGKG</sequence>
<gene>
    <name evidence="7" type="ORF">GCM10018785_29760</name>
</gene>
<protein>
    <submittedName>
        <fullName evidence="7">Iron transporter</fullName>
    </submittedName>
</protein>
<keyword evidence="3 6" id="KW-0812">Transmembrane</keyword>
<feature type="transmembrane region" description="Helical" evidence="6">
    <location>
        <begin position="12"/>
        <end position="29"/>
    </location>
</feature>
<evidence type="ECO:0000256" key="1">
    <source>
        <dbReference type="ARBA" id="ARBA00004141"/>
    </source>
</evidence>
<keyword evidence="8" id="KW-1185">Reference proteome</keyword>
<dbReference type="Proteomes" id="UP000608024">
    <property type="component" value="Unassembled WGS sequence"/>
</dbReference>